<dbReference type="InterPro" id="IPR007712">
    <property type="entry name" value="RelE/ParE_toxin"/>
</dbReference>
<dbReference type="InterPro" id="IPR035093">
    <property type="entry name" value="RelE/ParE_toxin_dom_sf"/>
</dbReference>
<dbReference type="STRING" id="435880.SAMN04487988_10191"/>
<reference evidence="3" key="1">
    <citation type="submission" date="2016-10" db="EMBL/GenBank/DDBJ databases">
        <authorList>
            <person name="Varghese N."/>
            <person name="Submissions S."/>
        </authorList>
    </citation>
    <scope>NUCLEOTIDE SEQUENCE [LARGE SCALE GENOMIC DNA]</scope>
    <source>
        <strain evidence="3">DSM 19315</strain>
    </source>
</reference>
<accession>A0A1I2NFG9</accession>
<evidence type="ECO:0000313" key="2">
    <source>
        <dbReference type="EMBL" id="SFG02492.1"/>
    </source>
</evidence>
<dbReference type="AlphaFoldDB" id="A0A1I2NFG9"/>
<dbReference type="EMBL" id="FOPC01000001">
    <property type="protein sequence ID" value="SFG02492.1"/>
    <property type="molecule type" value="Genomic_DNA"/>
</dbReference>
<dbReference type="Pfam" id="PF05016">
    <property type="entry name" value="ParE_toxin"/>
    <property type="match status" value="1"/>
</dbReference>
<dbReference type="RefSeq" id="WP_092788277.1">
    <property type="nucleotide sequence ID" value="NZ_FOPC01000001.1"/>
</dbReference>
<protein>
    <submittedName>
        <fullName evidence="2">Plasmid stabilization system protein ParE</fullName>
    </submittedName>
</protein>
<sequence length="105" mass="12380">MPFKIIWSEFAETQLDDIFDYYQKEAGSRIAKKLLKEIVSGVKKLEKSPWIGQEEDLLKHRGIKYRYLVVKNYKLIYSVDQVNGLIKIADVFDTRQNPSKIKRTN</sequence>
<name>A0A1I2NFG9_9BACT</name>
<organism evidence="2 3">
    <name type="scientific">Algoriphagus hitonicola</name>
    <dbReference type="NCBI Taxonomy" id="435880"/>
    <lineage>
        <taxon>Bacteria</taxon>
        <taxon>Pseudomonadati</taxon>
        <taxon>Bacteroidota</taxon>
        <taxon>Cytophagia</taxon>
        <taxon>Cytophagales</taxon>
        <taxon>Cyclobacteriaceae</taxon>
        <taxon>Algoriphagus</taxon>
    </lineage>
</organism>
<dbReference type="Proteomes" id="UP000199642">
    <property type="component" value="Unassembled WGS sequence"/>
</dbReference>
<gene>
    <name evidence="2" type="ORF">SAMN04487988_10191</name>
</gene>
<keyword evidence="3" id="KW-1185">Reference proteome</keyword>
<evidence type="ECO:0000256" key="1">
    <source>
        <dbReference type="ARBA" id="ARBA00022649"/>
    </source>
</evidence>
<dbReference type="Gene3D" id="3.30.2310.20">
    <property type="entry name" value="RelE-like"/>
    <property type="match status" value="1"/>
</dbReference>
<keyword evidence="1" id="KW-1277">Toxin-antitoxin system</keyword>
<dbReference type="OrthoDB" id="5574284at2"/>
<proteinExistence type="predicted"/>
<dbReference type="SUPFAM" id="SSF143011">
    <property type="entry name" value="RelE-like"/>
    <property type="match status" value="1"/>
</dbReference>
<evidence type="ECO:0000313" key="3">
    <source>
        <dbReference type="Proteomes" id="UP000199642"/>
    </source>
</evidence>